<organism evidence="9 10">
    <name type="scientific">Plantactinospora veratri</name>
    <dbReference type="NCBI Taxonomy" id="1436122"/>
    <lineage>
        <taxon>Bacteria</taxon>
        <taxon>Bacillati</taxon>
        <taxon>Actinomycetota</taxon>
        <taxon>Actinomycetes</taxon>
        <taxon>Micromonosporales</taxon>
        <taxon>Micromonosporaceae</taxon>
        <taxon>Plantactinospora</taxon>
    </lineage>
</organism>
<dbReference type="InterPro" id="IPR003593">
    <property type="entry name" value="AAA+_ATPase"/>
</dbReference>
<dbReference type="PROSITE" id="PS00211">
    <property type="entry name" value="ABC_TRANSPORTER_1"/>
    <property type="match status" value="1"/>
</dbReference>
<evidence type="ECO:0000256" key="5">
    <source>
        <dbReference type="ARBA" id="ARBA00022989"/>
    </source>
</evidence>
<gene>
    <name evidence="9" type="ORF">V1634_06000</name>
</gene>
<keyword evidence="3" id="KW-0547">Nucleotide-binding</keyword>
<dbReference type="EMBL" id="JAZGQL010000004">
    <property type="protein sequence ID" value="MEE6306385.1"/>
    <property type="molecule type" value="Genomic_DNA"/>
</dbReference>
<dbReference type="PANTHER" id="PTHR43394:SF1">
    <property type="entry name" value="ATP-BINDING CASSETTE SUB-FAMILY B MEMBER 10, MITOCHONDRIAL"/>
    <property type="match status" value="1"/>
</dbReference>
<keyword evidence="5 7" id="KW-1133">Transmembrane helix</keyword>
<evidence type="ECO:0000256" key="3">
    <source>
        <dbReference type="ARBA" id="ARBA00022741"/>
    </source>
</evidence>
<dbReference type="PANTHER" id="PTHR43394">
    <property type="entry name" value="ATP-DEPENDENT PERMEASE MDL1, MITOCHONDRIAL"/>
    <property type="match status" value="1"/>
</dbReference>
<dbReference type="Gene3D" id="1.20.1560.10">
    <property type="entry name" value="ABC transporter type 1, transmembrane domain"/>
    <property type="match status" value="1"/>
</dbReference>
<comment type="caution">
    <text evidence="9">The sequence shown here is derived from an EMBL/GenBank/DDBJ whole genome shotgun (WGS) entry which is preliminary data.</text>
</comment>
<evidence type="ECO:0000256" key="2">
    <source>
        <dbReference type="ARBA" id="ARBA00022692"/>
    </source>
</evidence>
<dbReference type="InterPro" id="IPR039421">
    <property type="entry name" value="Type_1_exporter"/>
</dbReference>
<dbReference type="InterPro" id="IPR017871">
    <property type="entry name" value="ABC_transporter-like_CS"/>
</dbReference>
<evidence type="ECO:0000256" key="7">
    <source>
        <dbReference type="SAM" id="Phobius"/>
    </source>
</evidence>
<keyword evidence="4 9" id="KW-0067">ATP-binding</keyword>
<evidence type="ECO:0000256" key="4">
    <source>
        <dbReference type="ARBA" id="ARBA00022840"/>
    </source>
</evidence>
<feature type="transmembrane region" description="Helical" evidence="7">
    <location>
        <begin position="23"/>
        <end position="50"/>
    </location>
</feature>
<evidence type="ECO:0000256" key="6">
    <source>
        <dbReference type="ARBA" id="ARBA00023136"/>
    </source>
</evidence>
<evidence type="ECO:0000256" key="1">
    <source>
        <dbReference type="ARBA" id="ARBA00004651"/>
    </source>
</evidence>
<keyword evidence="6 7" id="KW-0472">Membrane</keyword>
<dbReference type="InterPro" id="IPR027417">
    <property type="entry name" value="P-loop_NTPase"/>
</dbReference>
<evidence type="ECO:0000313" key="10">
    <source>
        <dbReference type="Proteomes" id="UP001339911"/>
    </source>
</evidence>
<feature type="transmembrane region" description="Helical" evidence="7">
    <location>
        <begin position="260"/>
        <end position="279"/>
    </location>
</feature>
<evidence type="ECO:0000259" key="8">
    <source>
        <dbReference type="PROSITE" id="PS50893"/>
    </source>
</evidence>
<keyword evidence="2 7" id="KW-0812">Transmembrane</keyword>
<dbReference type="Proteomes" id="UP001339911">
    <property type="component" value="Unassembled WGS sequence"/>
</dbReference>
<protein>
    <submittedName>
        <fullName evidence="9">ABC transporter ATP-binding protein</fullName>
    </submittedName>
</protein>
<evidence type="ECO:0000313" key="9">
    <source>
        <dbReference type="EMBL" id="MEE6306385.1"/>
    </source>
</evidence>
<proteinExistence type="predicted"/>
<dbReference type="InterPro" id="IPR036640">
    <property type="entry name" value="ABC1_TM_sf"/>
</dbReference>
<feature type="transmembrane region" description="Helical" evidence="7">
    <location>
        <begin position="162"/>
        <end position="183"/>
    </location>
</feature>
<feature type="domain" description="ABC transporter" evidence="8">
    <location>
        <begin position="353"/>
        <end position="596"/>
    </location>
</feature>
<sequence length="619" mass="67305">MRLRQLLSDRWVLLRLLPKDRTFAWVGMTLILVVRAALPAATALATAAVVRNLTDGLAAVDGIYLPLVALGAVLLLDQALDGISDPLQFHVAHRIDGVHRQQVIRALRQPETIAHLEDPALQDAIELASAEPANWTEYSPGMAVVGQCVLLSRLLKAALSAAVLWVVVSPLLVVVLLGLLLLLRGMMRRKWMSLIAVWAGNTKHIRRAGYWRDVSSGPETAKELRIFGFFPWSVRQYRRATLDHLEPYRERKFVILRAQWQLLTVSALSIGTALLVPSTMAASGRLNSVELATALTAGLGMLSLGWMGYEAMHIEGGLPSVRALQKLEALPGKRPATARAVRTAPAGQGPPLLAFESVSFTYPGGSRRVLENLDLTVKPGEVLGIVGANGAGKTTLIKLLSRLYDPGQGRITADGVDLAKIDRDAWQSRLAVVFQGFVRYELSLRDNVRMGRPGAVADPDVLHSVAAEAGIEKLVRSLPHGWDTPLSRSRSNGVDLSGGQWQRVAIARALFALRTGADVLVLDEPTANLDVRTEFEVFSLLMEAARDSTVLLVSHRLFTVKEADRIVMLGDGAVSESGTHAELMAHDGEYARMFRLQAHRFLGADDQVSVKGGAHASSF</sequence>
<name>A0ABU7S8W7_9ACTN</name>
<comment type="subcellular location">
    <subcellularLocation>
        <location evidence="1">Cell membrane</location>
        <topology evidence="1">Multi-pass membrane protein</topology>
    </subcellularLocation>
</comment>
<dbReference type="RefSeq" id="WP_331206732.1">
    <property type="nucleotide sequence ID" value="NZ_JAZGQL010000004.1"/>
</dbReference>
<dbReference type="GO" id="GO:0005524">
    <property type="term" value="F:ATP binding"/>
    <property type="evidence" value="ECO:0007669"/>
    <property type="project" value="UniProtKB-KW"/>
</dbReference>
<dbReference type="Pfam" id="PF00005">
    <property type="entry name" value="ABC_tran"/>
    <property type="match status" value="1"/>
</dbReference>
<keyword evidence="10" id="KW-1185">Reference proteome</keyword>
<dbReference type="SUPFAM" id="SSF52540">
    <property type="entry name" value="P-loop containing nucleoside triphosphate hydrolases"/>
    <property type="match status" value="1"/>
</dbReference>
<dbReference type="Gene3D" id="3.40.50.300">
    <property type="entry name" value="P-loop containing nucleotide triphosphate hydrolases"/>
    <property type="match status" value="1"/>
</dbReference>
<dbReference type="InterPro" id="IPR003439">
    <property type="entry name" value="ABC_transporter-like_ATP-bd"/>
</dbReference>
<dbReference type="SMART" id="SM00382">
    <property type="entry name" value="AAA"/>
    <property type="match status" value="1"/>
</dbReference>
<dbReference type="SUPFAM" id="SSF90123">
    <property type="entry name" value="ABC transporter transmembrane region"/>
    <property type="match status" value="1"/>
</dbReference>
<dbReference type="PROSITE" id="PS50893">
    <property type="entry name" value="ABC_TRANSPORTER_2"/>
    <property type="match status" value="1"/>
</dbReference>
<feature type="transmembrane region" description="Helical" evidence="7">
    <location>
        <begin position="57"/>
        <end position="76"/>
    </location>
</feature>
<accession>A0ABU7S8W7</accession>
<reference evidence="9 10" key="1">
    <citation type="submission" date="2024-01" db="EMBL/GenBank/DDBJ databases">
        <title>Genome insights into Plantactinospora veratri sp. nov.</title>
        <authorList>
            <person name="Wang L."/>
        </authorList>
    </citation>
    <scope>NUCLEOTIDE SEQUENCE [LARGE SCALE GENOMIC DNA]</scope>
    <source>
        <strain evidence="9 10">NEAU-FHS4</strain>
    </source>
</reference>